<proteinExistence type="predicted"/>
<accession>A0ABU2WN90</accession>
<feature type="domain" description="Xaa-Pro dipeptidyl-peptidase-like" evidence="2">
    <location>
        <begin position="78"/>
        <end position="248"/>
    </location>
</feature>
<evidence type="ECO:0000313" key="4">
    <source>
        <dbReference type="Proteomes" id="UP001254608"/>
    </source>
</evidence>
<dbReference type="Gene3D" id="3.40.50.1820">
    <property type="entry name" value="alpha/beta hydrolase"/>
    <property type="match status" value="1"/>
</dbReference>
<keyword evidence="4" id="KW-1185">Reference proteome</keyword>
<dbReference type="RefSeq" id="WP_311366223.1">
    <property type="nucleotide sequence ID" value="NZ_JAVRIC010000027.1"/>
</dbReference>
<name>A0ABU2WN90_9GAMM</name>
<keyword evidence="3" id="KW-0378">Hydrolase</keyword>
<dbReference type="Pfam" id="PF02129">
    <property type="entry name" value="Peptidase_S15"/>
    <property type="match status" value="1"/>
</dbReference>
<gene>
    <name evidence="3" type="ORF">RM530_15790</name>
</gene>
<dbReference type="SUPFAM" id="SSF53474">
    <property type="entry name" value="alpha/beta-Hydrolases"/>
    <property type="match status" value="1"/>
</dbReference>
<keyword evidence="1" id="KW-0732">Signal</keyword>
<feature type="chain" id="PRO_5045213291" evidence="1">
    <location>
        <begin position="22"/>
        <end position="665"/>
    </location>
</feature>
<dbReference type="InterPro" id="IPR000383">
    <property type="entry name" value="Xaa-Pro-like_dom"/>
</dbReference>
<protein>
    <submittedName>
        <fullName evidence="3">CocE/NonD family hydrolase</fullName>
    </submittedName>
</protein>
<evidence type="ECO:0000256" key="1">
    <source>
        <dbReference type="SAM" id="SignalP"/>
    </source>
</evidence>
<sequence>MHAFMPTRLLCCLATVLLLQACGSSDDVDGGTNGGGEVFVDQACDAPAAASATSYSFTSPVPQDVDPSVDPLPTTEIFLTVMLPERCEGEVFPLVLQTHGYGGSRRTELAADGALYPEHAGLTSIDEMTQALAYHNYVVVSWDQRGHGESQPRNGGGYARLNSPDMETVDARALLDWLYDRAEEFHLWRQDDTGIAKDLKVGTLGYSYGGAAQLPLAALDRRIDTIVPIATWNNLLYSLAAGGALKQSWIQLLCLFAVVPSDGAVVGTINTPAVNTMCNSAAVRQPLSFNVRTYDDLIERIGRDLASPHPVTEDEFIGLFDQGMGYFRRQQATGEPWGHGESEAKLRPVPALFLQGNRDGLFNLTEAYVNWRYFREAGGDTRLISMESGHLSPFAQQVDGPANCGGVQGVYAILAWYDHYLKGFDSEEFETLPDLCISVQSSVNAPAGPEIGVALDEMPFGSLSGVGSLPVQEDQVTVDIPMGAGRPTFVSLATIPEDDYVLAGVPTVGRITVSPGMGATHEAIALIGVGLQRNGKLYLIDDQVTGLLEAEHSTNRWLDEGDPVMLPGLGEVLQAGDEIGLLFFEQQTQYSVLLSLTSLTTTVPGGLISYLAALPFPHPLADVLVPVVNVLTNPNPYHAELEDVRIPVFKPGVYANSQWRLPPDG</sequence>
<reference evidence="3 4" key="1">
    <citation type="submission" date="2023-09" db="EMBL/GenBank/DDBJ databases">
        <authorList>
            <person name="Rey-Velasco X."/>
        </authorList>
    </citation>
    <scope>NUCLEOTIDE SEQUENCE [LARGE SCALE GENOMIC DNA]</scope>
    <source>
        <strain evidence="3 4">W345</strain>
    </source>
</reference>
<dbReference type="GO" id="GO:0016787">
    <property type="term" value="F:hydrolase activity"/>
    <property type="evidence" value="ECO:0007669"/>
    <property type="project" value="UniProtKB-KW"/>
</dbReference>
<evidence type="ECO:0000313" key="3">
    <source>
        <dbReference type="EMBL" id="MDT0498811.1"/>
    </source>
</evidence>
<feature type="signal peptide" evidence="1">
    <location>
        <begin position="1"/>
        <end position="21"/>
    </location>
</feature>
<dbReference type="EMBL" id="JAVRIC010000027">
    <property type="protein sequence ID" value="MDT0498811.1"/>
    <property type="molecule type" value="Genomic_DNA"/>
</dbReference>
<evidence type="ECO:0000259" key="2">
    <source>
        <dbReference type="Pfam" id="PF02129"/>
    </source>
</evidence>
<organism evidence="3 4">
    <name type="scientific">Banduia mediterranea</name>
    <dbReference type="NCBI Taxonomy" id="3075609"/>
    <lineage>
        <taxon>Bacteria</taxon>
        <taxon>Pseudomonadati</taxon>
        <taxon>Pseudomonadota</taxon>
        <taxon>Gammaproteobacteria</taxon>
        <taxon>Nevskiales</taxon>
        <taxon>Algiphilaceae</taxon>
        <taxon>Banduia</taxon>
    </lineage>
</organism>
<dbReference type="InterPro" id="IPR029058">
    <property type="entry name" value="AB_hydrolase_fold"/>
</dbReference>
<dbReference type="Proteomes" id="UP001254608">
    <property type="component" value="Unassembled WGS sequence"/>
</dbReference>
<comment type="caution">
    <text evidence="3">The sequence shown here is derived from an EMBL/GenBank/DDBJ whole genome shotgun (WGS) entry which is preliminary data.</text>
</comment>